<reference evidence="2" key="3">
    <citation type="submission" date="2020-09" db="EMBL/GenBank/DDBJ databases">
        <authorList>
            <person name="Sun Q."/>
            <person name="Zhou Y."/>
        </authorList>
    </citation>
    <scope>NUCLEOTIDE SEQUENCE</scope>
    <source>
        <strain evidence="2">CGMCC 1.14984</strain>
    </source>
</reference>
<gene>
    <name evidence="3" type="ORF">FF098_003040</name>
    <name evidence="2" type="ORF">GCM10011355_06160</name>
</gene>
<dbReference type="RefSeq" id="WP_155137189.1">
    <property type="nucleotide sequence ID" value="NZ_BMGZ01000001.1"/>
</dbReference>
<evidence type="ECO:0000313" key="2">
    <source>
        <dbReference type="EMBL" id="GGH93701.1"/>
    </source>
</evidence>
<accession>A0A8J3A0M7</accession>
<proteinExistence type="predicted"/>
<sequence>MTRILLAASAAIALIAACSGEPEDAPDPRAPQADPEEISERAADDAAPASQTQGGDGSALVLSPLTAADRRANQLDGELGCAFTLAGDDAPLFIGAGYAGVDEPAYGLIKIASTVERVTSQTADGFGGMEDGGRFSGRGMTIEISPTGEDRADHEGLLQDATLTAMRGDGAERTWSGDWTCGP</sequence>
<evidence type="ECO:0000313" key="3">
    <source>
        <dbReference type="EMBL" id="NHK26882.1"/>
    </source>
</evidence>
<evidence type="ECO:0000256" key="1">
    <source>
        <dbReference type="SAM" id="MobiDB-lite"/>
    </source>
</evidence>
<dbReference type="AlphaFoldDB" id="A0A8J3A0M7"/>
<dbReference type="Proteomes" id="UP000818603">
    <property type="component" value="Unassembled WGS sequence"/>
</dbReference>
<name>A0A8J3A0M7_9PROT</name>
<reference evidence="3 5" key="2">
    <citation type="submission" date="2020-02" db="EMBL/GenBank/DDBJ databases">
        <title>Genome sequence of Parvularcula flava strain NH6-79.</title>
        <authorList>
            <person name="Abdul Karim M.H."/>
            <person name="Lam M.Q."/>
            <person name="Chen S.J."/>
            <person name="Yahya A."/>
            <person name="Shahir S."/>
            <person name="Shamsir M.S."/>
            <person name="Chong C.S."/>
        </authorList>
    </citation>
    <scope>NUCLEOTIDE SEQUENCE [LARGE SCALE GENOMIC DNA]</scope>
    <source>
        <strain evidence="3 5">NH6-79</strain>
    </source>
</reference>
<keyword evidence="5" id="KW-1185">Reference proteome</keyword>
<reference evidence="2" key="1">
    <citation type="journal article" date="2014" name="Int. J. Syst. Evol. Microbiol.">
        <title>Complete genome sequence of Corynebacterium casei LMG S-19264T (=DSM 44701T), isolated from a smear-ripened cheese.</title>
        <authorList>
            <consortium name="US DOE Joint Genome Institute (JGI-PGF)"/>
            <person name="Walter F."/>
            <person name="Albersmeier A."/>
            <person name="Kalinowski J."/>
            <person name="Ruckert C."/>
        </authorList>
    </citation>
    <scope>NUCLEOTIDE SEQUENCE</scope>
    <source>
        <strain evidence="2">CGMCC 1.14984</strain>
    </source>
</reference>
<organism evidence="2 4">
    <name type="scientific">Aquisalinus luteolus</name>
    <dbReference type="NCBI Taxonomy" id="1566827"/>
    <lineage>
        <taxon>Bacteria</taxon>
        <taxon>Pseudomonadati</taxon>
        <taxon>Pseudomonadota</taxon>
        <taxon>Alphaproteobacteria</taxon>
        <taxon>Parvularculales</taxon>
        <taxon>Parvularculaceae</taxon>
        <taxon>Aquisalinus</taxon>
    </lineage>
</organism>
<protein>
    <submittedName>
        <fullName evidence="2">Uncharacterized protein</fullName>
    </submittedName>
</protein>
<dbReference type="Proteomes" id="UP000621856">
    <property type="component" value="Unassembled WGS sequence"/>
</dbReference>
<feature type="region of interest" description="Disordered" evidence="1">
    <location>
        <begin position="20"/>
        <end position="59"/>
    </location>
</feature>
<comment type="caution">
    <text evidence="2">The sequence shown here is derived from an EMBL/GenBank/DDBJ whole genome shotgun (WGS) entry which is preliminary data.</text>
</comment>
<dbReference type="EMBL" id="BMGZ01000001">
    <property type="protein sequence ID" value="GGH93701.1"/>
    <property type="molecule type" value="Genomic_DNA"/>
</dbReference>
<evidence type="ECO:0000313" key="5">
    <source>
        <dbReference type="Proteomes" id="UP000818603"/>
    </source>
</evidence>
<evidence type="ECO:0000313" key="4">
    <source>
        <dbReference type="Proteomes" id="UP000621856"/>
    </source>
</evidence>
<dbReference type="PROSITE" id="PS51257">
    <property type="entry name" value="PROKAR_LIPOPROTEIN"/>
    <property type="match status" value="1"/>
</dbReference>
<dbReference type="EMBL" id="VCJR02000001">
    <property type="protein sequence ID" value="NHK26882.1"/>
    <property type="molecule type" value="Genomic_DNA"/>
</dbReference>